<keyword evidence="3" id="KW-1185">Reference proteome</keyword>
<name>A0AAV7FM22_DENCH</name>
<gene>
    <name evidence="2" type="ORF">IEQ34_026588</name>
</gene>
<dbReference type="Proteomes" id="UP000775213">
    <property type="component" value="Unassembled WGS sequence"/>
</dbReference>
<dbReference type="AlphaFoldDB" id="A0AAV7FM22"/>
<protein>
    <submittedName>
        <fullName evidence="2">Uncharacterized protein</fullName>
    </submittedName>
</protein>
<sequence length="140" mass="15906">MGKRPQTLMKRMMSLMELSPDLVAAASHVEIPPQPLAEDPRRDGKLPPSPASQRSMKRRCSRDPFCSRGRPLPPACGLCKCSLDPGFDTFKYIYYPIVDINLRSHKNLFMFSRMLADFGFLKTLLIVSDLDLGAWTYIRV</sequence>
<proteinExistence type="predicted"/>
<evidence type="ECO:0000313" key="2">
    <source>
        <dbReference type="EMBL" id="KAH0435507.1"/>
    </source>
</evidence>
<comment type="caution">
    <text evidence="2">The sequence shown here is derived from an EMBL/GenBank/DDBJ whole genome shotgun (WGS) entry which is preliminary data.</text>
</comment>
<accession>A0AAV7FM22</accession>
<feature type="region of interest" description="Disordered" evidence="1">
    <location>
        <begin position="30"/>
        <end position="62"/>
    </location>
</feature>
<organism evidence="2 3">
    <name type="scientific">Dendrobium chrysotoxum</name>
    <name type="common">Orchid</name>
    <dbReference type="NCBI Taxonomy" id="161865"/>
    <lineage>
        <taxon>Eukaryota</taxon>
        <taxon>Viridiplantae</taxon>
        <taxon>Streptophyta</taxon>
        <taxon>Embryophyta</taxon>
        <taxon>Tracheophyta</taxon>
        <taxon>Spermatophyta</taxon>
        <taxon>Magnoliopsida</taxon>
        <taxon>Liliopsida</taxon>
        <taxon>Asparagales</taxon>
        <taxon>Orchidaceae</taxon>
        <taxon>Epidendroideae</taxon>
        <taxon>Malaxideae</taxon>
        <taxon>Dendrobiinae</taxon>
        <taxon>Dendrobium</taxon>
    </lineage>
</organism>
<evidence type="ECO:0000256" key="1">
    <source>
        <dbReference type="SAM" id="MobiDB-lite"/>
    </source>
</evidence>
<reference evidence="2 3" key="1">
    <citation type="journal article" date="2021" name="Hortic Res">
        <title>Chromosome-scale assembly of the Dendrobium chrysotoxum genome enhances the understanding of orchid evolution.</title>
        <authorList>
            <person name="Zhang Y."/>
            <person name="Zhang G.Q."/>
            <person name="Zhang D."/>
            <person name="Liu X.D."/>
            <person name="Xu X.Y."/>
            <person name="Sun W.H."/>
            <person name="Yu X."/>
            <person name="Zhu X."/>
            <person name="Wang Z.W."/>
            <person name="Zhao X."/>
            <person name="Zhong W.Y."/>
            <person name="Chen H."/>
            <person name="Yin W.L."/>
            <person name="Huang T."/>
            <person name="Niu S.C."/>
            <person name="Liu Z.J."/>
        </authorList>
    </citation>
    <scope>NUCLEOTIDE SEQUENCE [LARGE SCALE GENOMIC DNA]</scope>
    <source>
        <strain evidence="2">Lindl</strain>
    </source>
</reference>
<evidence type="ECO:0000313" key="3">
    <source>
        <dbReference type="Proteomes" id="UP000775213"/>
    </source>
</evidence>
<dbReference type="EMBL" id="JAGFBR010000767">
    <property type="protein sequence ID" value="KAH0435507.1"/>
    <property type="molecule type" value="Genomic_DNA"/>
</dbReference>